<feature type="transmembrane region" description="Helical" evidence="11">
    <location>
        <begin position="20"/>
        <end position="40"/>
    </location>
</feature>
<feature type="non-terminal residue" evidence="12">
    <location>
        <position position="1"/>
    </location>
</feature>
<evidence type="ECO:0000256" key="3">
    <source>
        <dbReference type="ARBA" id="ARBA00022475"/>
    </source>
</evidence>
<proteinExistence type="predicted"/>
<keyword evidence="4 11" id="KW-0812">Transmembrane</keyword>
<keyword evidence="5" id="KW-0851">Voltage-gated channel</keyword>
<keyword evidence="3" id="KW-1003">Cell membrane</keyword>
<keyword evidence="13" id="KW-1185">Reference proteome</keyword>
<evidence type="ECO:0000313" key="12">
    <source>
        <dbReference type="EMBL" id="KAK7448177.1"/>
    </source>
</evidence>
<name>A0ABD0J1C2_9CAEN</name>
<feature type="region of interest" description="Disordered" evidence="10">
    <location>
        <begin position="181"/>
        <end position="206"/>
    </location>
</feature>
<dbReference type="PANTHER" id="PTHR46480">
    <property type="entry name" value="F20B24.22"/>
    <property type="match status" value="1"/>
</dbReference>
<dbReference type="PANTHER" id="PTHR46480:SF1">
    <property type="entry name" value="VOLTAGE-GATED HYDROGEN CHANNEL 1"/>
    <property type="match status" value="1"/>
</dbReference>
<dbReference type="EMBL" id="JACVVK020000762">
    <property type="protein sequence ID" value="KAK7448177.1"/>
    <property type="molecule type" value="Genomic_DNA"/>
</dbReference>
<evidence type="ECO:0000256" key="8">
    <source>
        <dbReference type="ARBA" id="ARBA00023136"/>
    </source>
</evidence>
<evidence type="ECO:0000256" key="1">
    <source>
        <dbReference type="ARBA" id="ARBA00004651"/>
    </source>
</evidence>
<accession>A0ABD0J1C2</accession>
<evidence type="ECO:0000256" key="4">
    <source>
        <dbReference type="ARBA" id="ARBA00022692"/>
    </source>
</evidence>
<evidence type="ECO:0000256" key="9">
    <source>
        <dbReference type="ARBA" id="ARBA00023303"/>
    </source>
</evidence>
<dbReference type="Gene3D" id="1.20.120.350">
    <property type="entry name" value="Voltage-gated potassium channels. Chain C"/>
    <property type="match status" value="1"/>
</dbReference>
<evidence type="ECO:0000313" key="13">
    <source>
        <dbReference type="Proteomes" id="UP001519460"/>
    </source>
</evidence>
<dbReference type="GO" id="GO:0005886">
    <property type="term" value="C:plasma membrane"/>
    <property type="evidence" value="ECO:0007669"/>
    <property type="project" value="UniProtKB-SubCell"/>
</dbReference>
<comment type="subcellular location">
    <subcellularLocation>
        <location evidence="1">Cell membrane</location>
        <topology evidence="1">Multi-pass membrane protein</topology>
    </subcellularLocation>
</comment>
<keyword evidence="8 11" id="KW-0472">Membrane</keyword>
<evidence type="ECO:0000256" key="11">
    <source>
        <dbReference type="SAM" id="Phobius"/>
    </source>
</evidence>
<gene>
    <name evidence="12" type="ORF">BaRGS_00040120</name>
</gene>
<protein>
    <recommendedName>
        <fullName evidence="14">Voltage-gated hydrogen channel 1</fullName>
    </recommendedName>
</protein>
<evidence type="ECO:0000256" key="10">
    <source>
        <dbReference type="SAM" id="MobiDB-lite"/>
    </source>
</evidence>
<dbReference type="Proteomes" id="UP001519460">
    <property type="component" value="Unassembled WGS sequence"/>
</dbReference>
<feature type="non-terminal residue" evidence="12">
    <location>
        <position position="313"/>
    </location>
</feature>
<dbReference type="InterPro" id="IPR031846">
    <property type="entry name" value="Hvcn1"/>
</dbReference>
<comment type="caution">
    <text evidence="12">The sequence shown here is derived from an EMBL/GenBank/DDBJ whole genome shotgun (WGS) entry which is preliminary data.</text>
</comment>
<keyword evidence="9" id="KW-0407">Ion channel</keyword>
<evidence type="ECO:0000256" key="7">
    <source>
        <dbReference type="ARBA" id="ARBA00023065"/>
    </source>
</evidence>
<keyword evidence="7" id="KW-0406">Ion transport</keyword>
<evidence type="ECO:0000256" key="2">
    <source>
        <dbReference type="ARBA" id="ARBA00022448"/>
    </source>
</evidence>
<dbReference type="GO" id="GO:0034220">
    <property type="term" value="P:monoatomic ion transmembrane transport"/>
    <property type="evidence" value="ECO:0007669"/>
    <property type="project" value="UniProtKB-KW"/>
</dbReference>
<evidence type="ECO:0000256" key="6">
    <source>
        <dbReference type="ARBA" id="ARBA00022989"/>
    </source>
</evidence>
<dbReference type="InterPro" id="IPR027359">
    <property type="entry name" value="Volt_channel_dom_sf"/>
</dbReference>
<keyword evidence="6 11" id="KW-1133">Transmembrane helix</keyword>
<sequence>TMLKAFCAGLPFFKRKLETFDLFIVVVSFVVDVVFMQILPRFKIQDFVFILAFLLPWRVIRVVDSLVVAVQDHEHFRLKLLYSRKKKIQNSLRETEVKLQLFKAQCCALKRLCINEGVEESKIEQIVQLDEPSLANLLEKRRSIQVDSARDPKCDKLLKRNGHSLAVGDAIRRDSVCVPAAGDSSKGKRDGGGWKGKGWRPFWDNGPRASKIPEESLLGVTKVKRAGSQSQIYDAPKRDLRSLLKISSAEGGVKRAGSQSQICHVTINPSASDFAENVVKRQASSDLSEDAVVVHTANDKAGGEEVGLTPDAN</sequence>
<evidence type="ECO:0008006" key="14">
    <source>
        <dbReference type="Google" id="ProtNLM"/>
    </source>
</evidence>
<reference evidence="12 13" key="1">
    <citation type="journal article" date="2023" name="Sci. Data">
        <title>Genome assembly of the Korean intertidal mud-creeper Batillaria attramentaria.</title>
        <authorList>
            <person name="Patra A.K."/>
            <person name="Ho P.T."/>
            <person name="Jun S."/>
            <person name="Lee S.J."/>
            <person name="Kim Y."/>
            <person name="Won Y.J."/>
        </authorList>
    </citation>
    <scope>NUCLEOTIDE SEQUENCE [LARGE SCALE GENOMIC DNA]</scope>
    <source>
        <strain evidence="12">Wonlab-2016</strain>
    </source>
</reference>
<dbReference type="GO" id="GO:0034702">
    <property type="term" value="C:monoatomic ion channel complex"/>
    <property type="evidence" value="ECO:0007669"/>
    <property type="project" value="UniProtKB-KW"/>
</dbReference>
<evidence type="ECO:0000256" key="5">
    <source>
        <dbReference type="ARBA" id="ARBA00022882"/>
    </source>
</evidence>
<dbReference type="AlphaFoldDB" id="A0ABD0J1C2"/>
<organism evidence="12 13">
    <name type="scientific">Batillaria attramentaria</name>
    <dbReference type="NCBI Taxonomy" id="370345"/>
    <lineage>
        <taxon>Eukaryota</taxon>
        <taxon>Metazoa</taxon>
        <taxon>Spiralia</taxon>
        <taxon>Lophotrochozoa</taxon>
        <taxon>Mollusca</taxon>
        <taxon>Gastropoda</taxon>
        <taxon>Caenogastropoda</taxon>
        <taxon>Sorbeoconcha</taxon>
        <taxon>Cerithioidea</taxon>
        <taxon>Batillariidae</taxon>
        <taxon>Batillaria</taxon>
    </lineage>
</organism>
<keyword evidence="2" id="KW-0813">Transport</keyword>